<protein>
    <submittedName>
        <fullName evidence="2">Uncharacterized protein</fullName>
    </submittedName>
</protein>
<gene>
    <name evidence="2" type="ORF">WR25_00232</name>
</gene>
<reference evidence="2 3" key="1">
    <citation type="journal article" date="2017" name="Curr. Biol.">
        <title>Genome architecture and evolution of a unichromosomal asexual nematode.</title>
        <authorList>
            <person name="Fradin H."/>
            <person name="Zegar C."/>
            <person name="Gutwein M."/>
            <person name="Lucas J."/>
            <person name="Kovtun M."/>
            <person name="Corcoran D."/>
            <person name="Baugh L.R."/>
            <person name="Kiontke K."/>
            <person name="Gunsalus K."/>
            <person name="Fitch D.H."/>
            <person name="Piano F."/>
        </authorList>
    </citation>
    <scope>NUCLEOTIDE SEQUENCE [LARGE SCALE GENOMIC DNA]</scope>
    <source>
        <strain evidence="2">PF1309</strain>
    </source>
</reference>
<proteinExistence type="predicted"/>
<accession>A0A2A2K363</accession>
<dbReference type="AlphaFoldDB" id="A0A2A2K363"/>
<keyword evidence="3" id="KW-1185">Reference proteome</keyword>
<feature type="compositionally biased region" description="Basic and acidic residues" evidence="1">
    <location>
        <begin position="132"/>
        <end position="144"/>
    </location>
</feature>
<evidence type="ECO:0000313" key="3">
    <source>
        <dbReference type="Proteomes" id="UP000218231"/>
    </source>
</evidence>
<name>A0A2A2K363_9BILA</name>
<feature type="region of interest" description="Disordered" evidence="1">
    <location>
        <begin position="102"/>
        <end position="144"/>
    </location>
</feature>
<evidence type="ECO:0000313" key="2">
    <source>
        <dbReference type="EMBL" id="PAV68239.1"/>
    </source>
</evidence>
<dbReference type="Proteomes" id="UP000218231">
    <property type="component" value="Unassembled WGS sequence"/>
</dbReference>
<dbReference type="EMBL" id="LIAE01009788">
    <property type="protein sequence ID" value="PAV68239.1"/>
    <property type="molecule type" value="Genomic_DNA"/>
</dbReference>
<feature type="compositionally biased region" description="Basic and acidic residues" evidence="1">
    <location>
        <begin position="113"/>
        <end position="124"/>
    </location>
</feature>
<evidence type="ECO:0000256" key="1">
    <source>
        <dbReference type="SAM" id="MobiDB-lite"/>
    </source>
</evidence>
<comment type="caution">
    <text evidence="2">The sequence shown here is derived from an EMBL/GenBank/DDBJ whole genome shotgun (WGS) entry which is preliminary data.</text>
</comment>
<sequence length="144" mass="15894">MPVGDRRQRLVIVQCHLYRPQCADIVIEPPRREAMQIDEVTGHVNRHQLPIPFAIVHVAGDIAVDEQHALFEPLTPAHQMLARGEILHRLDGIFQDAMLLDRKALSPPPHQEAAGEGKAPERVRSGQGADSIIDHDPVKHGSGA</sequence>
<organism evidence="2 3">
    <name type="scientific">Diploscapter pachys</name>
    <dbReference type="NCBI Taxonomy" id="2018661"/>
    <lineage>
        <taxon>Eukaryota</taxon>
        <taxon>Metazoa</taxon>
        <taxon>Ecdysozoa</taxon>
        <taxon>Nematoda</taxon>
        <taxon>Chromadorea</taxon>
        <taxon>Rhabditida</taxon>
        <taxon>Rhabditina</taxon>
        <taxon>Rhabditomorpha</taxon>
        <taxon>Rhabditoidea</taxon>
        <taxon>Rhabditidae</taxon>
        <taxon>Diploscapter</taxon>
    </lineage>
</organism>